<accession>A0A926DHZ5</accession>
<sequence>MAQIPKYQAYDSSKLYNEAIQNYTAAEGKIYEQAVKAAEAEKKRIKQDYDTLRAKTNASARIRALGKNEELAAKGLAGNAYDDARSGVSETARIRGDIALQNDINAAYRDQAAAEQEQDAGVMQADLQRQQNIANYTAQAKVEQAKAEAEAKKDQANYELNAWKAQQAAEEFAQKMNQTRQQDAYNNALNELKLFGKVMTRAAAQALGVSIGTTSFEYNKAKKQRKV</sequence>
<name>A0A926DHZ5_9FIRM</name>
<dbReference type="Proteomes" id="UP000617951">
    <property type="component" value="Unassembled WGS sequence"/>
</dbReference>
<feature type="coiled-coil region" evidence="1">
    <location>
        <begin position="135"/>
        <end position="166"/>
    </location>
</feature>
<evidence type="ECO:0000256" key="1">
    <source>
        <dbReference type="SAM" id="Coils"/>
    </source>
</evidence>
<dbReference type="EMBL" id="JACRSS010000001">
    <property type="protein sequence ID" value="MBC8538119.1"/>
    <property type="molecule type" value="Genomic_DNA"/>
</dbReference>
<comment type="caution">
    <text evidence="2">The sequence shown here is derived from an EMBL/GenBank/DDBJ whole genome shotgun (WGS) entry which is preliminary data.</text>
</comment>
<feature type="coiled-coil region" evidence="1">
    <location>
        <begin position="28"/>
        <end position="55"/>
    </location>
</feature>
<keyword evidence="1" id="KW-0175">Coiled coil</keyword>
<dbReference type="AlphaFoldDB" id="A0A926DHZ5"/>
<reference evidence="2" key="1">
    <citation type="submission" date="2020-08" db="EMBL/GenBank/DDBJ databases">
        <title>Genome public.</title>
        <authorList>
            <person name="Liu C."/>
            <person name="Sun Q."/>
        </authorList>
    </citation>
    <scope>NUCLEOTIDE SEQUENCE</scope>
    <source>
        <strain evidence="2">NSJ-63</strain>
    </source>
</reference>
<evidence type="ECO:0000313" key="2">
    <source>
        <dbReference type="EMBL" id="MBC8538119.1"/>
    </source>
</evidence>
<organism evidence="2 3">
    <name type="scientific">Guopingia tenuis</name>
    <dbReference type="NCBI Taxonomy" id="2763656"/>
    <lineage>
        <taxon>Bacteria</taxon>
        <taxon>Bacillati</taxon>
        <taxon>Bacillota</taxon>
        <taxon>Clostridia</taxon>
        <taxon>Christensenellales</taxon>
        <taxon>Christensenellaceae</taxon>
        <taxon>Guopingia</taxon>
    </lineage>
</organism>
<protein>
    <submittedName>
        <fullName evidence="2">Uncharacterized protein</fullName>
    </submittedName>
</protein>
<dbReference type="RefSeq" id="WP_178619449.1">
    <property type="nucleotide sequence ID" value="NZ_JACRSS010000001.1"/>
</dbReference>
<evidence type="ECO:0000313" key="3">
    <source>
        <dbReference type="Proteomes" id="UP000617951"/>
    </source>
</evidence>
<proteinExistence type="predicted"/>
<keyword evidence="3" id="KW-1185">Reference proteome</keyword>
<gene>
    <name evidence="2" type="ORF">H8693_04125</name>
</gene>